<organism evidence="11 12">
    <name type="scientific">Modestobacter versicolor</name>
    <dbReference type="NCBI Taxonomy" id="429133"/>
    <lineage>
        <taxon>Bacteria</taxon>
        <taxon>Bacillati</taxon>
        <taxon>Actinomycetota</taxon>
        <taxon>Actinomycetes</taxon>
        <taxon>Geodermatophilales</taxon>
        <taxon>Geodermatophilaceae</taxon>
        <taxon>Modestobacter</taxon>
    </lineage>
</organism>
<keyword evidence="5 7" id="KW-1133">Transmembrane helix</keyword>
<evidence type="ECO:0000256" key="8">
    <source>
        <dbReference type="SAM" id="MobiDB-lite"/>
    </source>
</evidence>
<evidence type="ECO:0000256" key="3">
    <source>
        <dbReference type="ARBA" id="ARBA00022475"/>
    </source>
</evidence>
<keyword evidence="2 7" id="KW-0813">Transport</keyword>
<dbReference type="EMBL" id="QKNV01000011">
    <property type="protein sequence ID" value="PZA23131.1"/>
    <property type="molecule type" value="Genomic_DNA"/>
</dbReference>
<dbReference type="PANTHER" id="PTHR30151:SF0">
    <property type="entry name" value="ABC TRANSPORTER PERMEASE PROTEIN MJ0413-RELATED"/>
    <property type="match status" value="1"/>
</dbReference>
<dbReference type="Proteomes" id="UP000580718">
    <property type="component" value="Unassembled WGS sequence"/>
</dbReference>
<feature type="transmembrane region" description="Helical" evidence="7">
    <location>
        <begin position="236"/>
        <end position="258"/>
    </location>
</feature>
<dbReference type="Proteomes" id="UP000247602">
    <property type="component" value="Unassembled WGS sequence"/>
</dbReference>
<dbReference type="InterPro" id="IPR000515">
    <property type="entry name" value="MetI-like"/>
</dbReference>
<evidence type="ECO:0000256" key="1">
    <source>
        <dbReference type="ARBA" id="ARBA00004651"/>
    </source>
</evidence>
<dbReference type="CDD" id="cd06261">
    <property type="entry name" value="TM_PBP2"/>
    <property type="match status" value="1"/>
</dbReference>
<evidence type="ECO:0000256" key="2">
    <source>
        <dbReference type="ARBA" id="ARBA00022448"/>
    </source>
</evidence>
<proteinExistence type="inferred from homology"/>
<keyword evidence="3" id="KW-1003">Cell membrane</keyword>
<feature type="transmembrane region" description="Helical" evidence="7">
    <location>
        <begin position="264"/>
        <end position="290"/>
    </location>
</feature>
<protein>
    <submittedName>
        <fullName evidence="11">ABC transporter permease</fullName>
    </submittedName>
    <submittedName>
        <fullName evidence="10">ABC-type nitrate/sulfonate/bicarbonate transport system permease component</fullName>
    </submittedName>
</protein>
<dbReference type="PANTHER" id="PTHR30151">
    <property type="entry name" value="ALKANE SULFONATE ABC TRANSPORTER-RELATED, MEMBRANE SUBUNIT"/>
    <property type="match status" value="1"/>
</dbReference>
<reference evidence="10 13" key="2">
    <citation type="submission" date="2020-08" db="EMBL/GenBank/DDBJ databases">
        <title>Sequencing the genomes of 1000 actinobacteria strains.</title>
        <authorList>
            <person name="Klenk H.-P."/>
        </authorList>
    </citation>
    <scope>NUCLEOTIDE SEQUENCE [LARGE SCALE GENOMIC DNA]</scope>
    <source>
        <strain evidence="10 13">DSM 16678</strain>
    </source>
</reference>
<accession>A0A323VET5</accession>
<dbReference type="EMBL" id="JACIBU010000001">
    <property type="protein sequence ID" value="MBB3674544.1"/>
    <property type="molecule type" value="Genomic_DNA"/>
</dbReference>
<feature type="transmembrane region" description="Helical" evidence="7">
    <location>
        <begin position="114"/>
        <end position="133"/>
    </location>
</feature>
<evidence type="ECO:0000256" key="6">
    <source>
        <dbReference type="ARBA" id="ARBA00023136"/>
    </source>
</evidence>
<feature type="domain" description="ABC transmembrane type-1" evidence="9">
    <location>
        <begin position="107"/>
        <end position="291"/>
    </location>
</feature>
<keyword evidence="4 7" id="KW-0812">Transmembrane</keyword>
<dbReference type="RefSeq" id="WP_110550548.1">
    <property type="nucleotide sequence ID" value="NZ_JACIBU010000001.1"/>
</dbReference>
<name>A0A323VET5_9ACTN</name>
<feature type="region of interest" description="Disordered" evidence="8">
    <location>
        <begin position="1"/>
        <end position="23"/>
    </location>
</feature>
<dbReference type="GO" id="GO:0055085">
    <property type="term" value="P:transmembrane transport"/>
    <property type="evidence" value="ECO:0007669"/>
    <property type="project" value="InterPro"/>
</dbReference>
<evidence type="ECO:0000313" key="10">
    <source>
        <dbReference type="EMBL" id="MBB3674544.1"/>
    </source>
</evidence>
<evidence type="ECO:0000259" key="9">
    <source>
        <dbReference type="PROSITE" id="PS50928"/>
    </source>
</evidence>
<dbReference type="GO" id="GO:0005886">
    <property type="term" value="C:plasma membrane"/>
    <property type="evidence" value="ECO:0007669"/>
    <property type="project" value="UniProtKB-SubCell"/>
</dbReference>
<dbReference type="AlphaFoldDB" id="A0A323VET5"/>
<evidence type="ECO:0000256" key="4">
    <source>
        <dbReference type="ARBA" id="ARBA00022692"/>
    </source>
</evidence>
<dbReference type="SUPFAM" id="SSF161098">
    <property type="entry name" value="MetI-like"/>
    <property type="match status" value="1"/>
</dbReference>
<feature type="transmembrane region" description="Helical" evidence="7">
    <location>
        <begin position="56"/>
        <end position="75"/>
    </location>
</feature>
<comment type="caution">
    <text evidence="11">The sequence shown here is derived from an EMBL/GenBank/DDBJ whole genome shotgun (WGS) entry which is preliminary data.</text>
</comment>
<keyword evidence="6 7" id="KW-0472">Membrane</keyword>
<reference evidence="11 12" key="1">
    <citation type="submission" date="2018-06" db="EMBL/GenBank/DDBJ databases">
        <title>Draft genome sequence of Modestobacter versicolor CP153-2.</title>
        <authorList>
            <person name="Gundlapally S.R."/>
        </authorList>
    </citation>
    <scope>NUCLEOTIDE SEQUENCE [LARGE SCALE GENOMIC DNA]</scope>
    <source>
        <strain evidence="11 12">CP153-2</strain>
    </source>
</reference>
<evidence type="ECO:0000313" key="13">
    <source>
        <dbReference type="Proteomes" id="UP000580718"/>
    </source>
</evidence>
<keyword evidence="12" id="KW-1185">Reference proteome</keyword>
<feature type="transmembrane region" description="Helical" evidence="7">
    <location>
        <begin position="173"/>
        <end position="189"/>
    </location>
</feature>
<dbReference type="OrthoDB" id="3173654at2"/>
<evidence type="ECO:0000313" key="12">
    <source>
        <dbReference type="Proteomes" id="UP000247602"/>
    </source>
</evidence>
<gene>
    <name evidence="11" type="ORF">DMO24_01290</name>
    <name evidence="10" type="ORF">FHX36_000279</name>
</gene>
<dbReference type="Pfam" id="PF00528">
    <property type="entry name" value="BPD_transp_1"/>
    <property type="match status" value="1"/>
</dbReference>
<comment type="subcellular location">
    <subcellularLocation>
        <location evidence="1 7">Cell membrane</location>
        <topology evidence="1 7">Multi-pass membrane protein</topology>
    </subcellularLocation>
</comment>
<dbReference type="Gene3D" id="1.10.3720.10">
    <property type="entry name" value="MetI-like"/>
    <property type="match status" value="1"/>
</dbReference>
<sequence length="308" mass="33215">MTTPTGSEAPTRTTAGLTGSADVPSTSDAVVAAGTTPSQQFAARSARRSRKPLQKLAGIWRLWFFALVLVLWWVLSADSTSTFFPPLQNIVQSLYDTWIVGEARSDLYSSLRHFAIGYTIAGILGVGIGALLWKFQRVGHAVSPVLYFVYVIPTAALLPAIVAIMGIGSPMKITIVVLAAIWPTMLNTLDGMRGIDPIKLDTAKVLHMSSLTTVRTVVLPGAMPQIMAGLRHSLQIAVIMMVVSELIASTEGIGFFILEAQQRFAITTMWTGIIVLALVGSVLTFLFIAVERVVLAWYIGARAVEQKG</sequence>
<evidence type="ECO:0000256" key="7">
    <source>
        <dbReference type="RuleBase" id="RU363032"/>
    </source>
</evidence>
<evidence type="ECO:0000256" key="5">
    <source>
        <dbReference type="ARBA" id="ARBA00022989"/>
    </source>
</evidence>
<dbReference type="InterPro" id="IPR035906">
    <property type="entry name" value="MetI-like_sf"/>
</dbReference>
<dbReference type="PROSITE" id="PS50928">
    <property type="entry name" value="ABC_TM1"/>
    <property type="match status" value="1"/>
</dbReference>
<evidence type="ECO:0000313" key="11">
    <source>
        <dbReference type="EMBL" id="PZA23131.1"/>
    </source>
</evidence>
<comment type="similarity">
    <text evidence="7">Belongs to the binding-protein-dependent transport system permease family.</text>
</comment>
<feature type="transmembrane region" description="Helical" evidence="7">
    <location>
        <begin position="145"/>
        <end position="167"/>
    </location>
</feature>